<dbReference type="OrthoDB" id="5393654at2759"/>
<name>A0A5N7CH95_PETAA</name>
<dbReference type="PANTHER" id="PTHR35179:SF2">
    <property type="entry name" value="START DOMAIN-CONTAINING PROTEIN"/>
    <property type="match status" value="1"/>
</dbReference>
<protein>
    <recommendedName>
        <fullName evidence="2">Geranylgeranyl pyrophosphate synthetase</fullName>
    </recommendedName>
</protein>
<dbReference type="AlphaFoldDB" id="A0A5N7CH95"/>
<reference evidence="1" key="1">
    <citation type="submission" date="2019-04" db="EMBL/GenBank/DDBJ databases">
        <title>Friends and foes A comparative genomics studyof 23 Aspergillus species from section Flavi.</title>
        <authorList>
            <consortium name="DOE Joint Genome Institute"/>
            <person name="Kjaerbolling I."/>
            <person name="Vesth T."/>
            <person name="Frisvad J.C."/>
            <person name="Nybo J.L."/>
            <person name="Theobald S."/>
            <person name="Kildgaard S."/>
            <person name="Isbrandt T."/>
            <person name="Kuo A."/>
            <person name="Sato A."/>
            <person name="Lyhne E.K."/>
            <person name="Kogle M.E."/>
            <person name="Wiebenga A."/>
            <person name="Kun R.S."/>
            <person name="Lubbers R.J."/>
            <person name="Makela M.R."/>
            <person name="Barry K."/>
            <person name="Chovatia M."/>
            <person name="Clum A."/>
            <person name="Daum C."/>
            <person name="Haridas S."/>
            <person name="He G."/>
            <person name="LaButti K."/>
            <person name="Lipzen A."/>
            <person name="Mondo S."/>
            <person name="Riley R."/>
            <person name="Salamov A."/>
            <person name="Simmons B.A."/>
            <person name="Magnuson J.K."/>
            <person name="Henrissat B."/>
            <person name="Mortensen U.H."/>
            <person name="Larsen T.O."/>
            <person name="Devries R.P."/>
            <person name="Grigoriev I.V."/>
            <person name="Machida M."/>
            <person name="Baker S.E."/>
            <person name="Andersen M.R."/>
        </authorList>
    </citation>
    <scope>NUCLEOTIDE SEQUENCE [LARGE SCALE GENOMIC DNA]</scope>
    <source>
        <strain evidence="1">IBT 14317</strain>
    </source>
</reference>
<sequence length="399" mass="45069">MDSIRVEEISRSDIKILEMAAASITDVRHLSSYNWIDASVPTIAVPGTPPLWTPPKPPQKVPKDSGHIYIAQNAARYPECPLEPLFRALYISNPSFDICSIDLVTDRNNIRKLLAFVNPYLTEHRLEPFTINVEVANNTAIFCRAETETQSFIGPHEFVGFGHEFEKTYTTSQVDGSTGHHRVISYRFSGLKFLLRYETDGYIDIPPKAQAQNKDAESDTLSSMIESLSLHSANSLPHAASTKSKLRVNEEGQGVPIESTLELKTRVFHKPIAIQEVLPQLWVSQTPNLVRAYHRNGLFQPPKVENVTLEIRRWENEHQEDLKMLAALIRRIINAAKRCGGNAIVKYGYQGDKLMVRKTESRKLLPDDLYSKLNPKSSLITKHKKNLDPAVGSEFRKTT</sequence>
<accession>A0A5N7CH95</accession>
<evidence type="ECO:0008006" key="2">
    <source>
        <dbReference type="Google" id="ProtNLM"/>
    </source>
</evidence>
<proteinExistence type="predicted"/>
<dbReference type="Proteomes" id="UP000326877">
    <property type="component" value="Unassembled WGS sequence"/>
</dbReference>
<dbReference type="EMBL" id="ML735229">
    <property type="protein sequence ID" value="KAE8393524.1"/>
    <property type="molecule type" value="Genomic_DNA"/>
</dbReference>
<dbReference type="PANTHER" id="PTHR35179">
    <property type="entry name" value="PROTEIN CBG02620"/>
    <property type="match status" value="1"/>
</dbReference>
<gene>
    <name evidence="1" type="ORF">BDV23DRAFT_191686</name>
</gene>
<evidence type="ECO:0000313" key="1">
    <source>
        <dbReference type="EMBL" id="KAE8393524.1"/>
    </source>
</evidence>
<organism evidence="1">
    <name type="scientific">Petromyces alliaceus</name>
    <name type="common">Aspergillus alliaceus</name>
    <dbReference type="NCBI Taxonomy" id="209559"/>
    <lineage>
        <taxon>Eukaryota</taxon>
        <taxon>Fungi</taxon>
        <taxon>Dikarya</taxon>
        <taxon>Ascomycota</taxon>
        <taxon>Pezizomycotina</taxon>
        <taxon>Eurotiomycetes</taxon>
        <taxon>Eurotiomycetidae</taxon>
        <taxon>Eurotiales</taxon>
        <taxon>Aspergillaceae</taxon>
        <taxon>Aspergillus</taxon>
        <taxon>Aspergillus subgen. Circumdati</taxon>
    </lineage>
</organism>